<feature type="repeat" description="TPR" evidence="3">
    <location>
        <begin position="211"/>
        <end position="244"/>
    </location>
</feature>
<name>A0A158BFU1_9BURK</name>
<dbReference type="AlphaFoldDB" id="A0A158BFU1"/>
<dbReference type="GO" id="GO:0006355">
    <property type="term" value="P:regulation of DNA-templated transcription"/>
    <property type="evidence" value="ECO:0007669"/>
    <property type="project" value="InterPro"/>
</dbReference>
<evidence type="ECO:0000313" key="5">
    <source>
        <dbReference type="EMBL" id="SAK68948.1"/>
    </source>
</evidence>
<organism evidence="5 6">
    <name type="scientific">Caballeronia catudaia</name>
    <dbReference type="NCBI Taxonomy" id="1777136"/>
    <lineage>
        <taxon>Bacteria</taxon>
        <taxon>Pseudomonadati</taxon>
        <taxon>Pseudomonadota</taxon>
        <taxon>Betaproteobacteria</taxon>
        <taxon>Burkholderiales</taxon>
        <taxon>Burkholderiaceae</taxon>
        <taxon>Caballeronia</taxon>
    </lineage>
</organism>
<evidence type="ECO:0000256" key="2">
    <source>
        <dbReference type="ARBA" id="ARBA00022803"/>
    </source>
</evidence>
<dbReference type="Gene3D" id="1.25.40.10">
    <property type="entry name" value="Tetratricopeptide repeat domain"/>
    <property type="match status" value="1"/>
</dbReference>
<sequence length="276" mass="30379">MIAHDLPLAKLVSMLGVTRRVVTGLIDAGFVTPERGPRKELRFSFQDVVLLRTALRLRAADVPPRKISQALARLKSDLPDELPLSGLRVTAEGGSVVVKTGPSQWDAVTGQLLLDFEVAEVKGNVVLLDATPERKEAAATQAGEWYELGGQLMKTDARGAERAYRRAIELSPEPHYGAYVDLGALLCEEEHRCGDALAVFDKALMHFPTDAVLHFNRAVALEGIGQIDEAVQSYRRCLEADPDYADAHHNLAILLDRRGDRQGLIRHLNAYRKLSS</sequence>
<dbReference type="Proteomes" id="UP000054870">
    <property type="component" value="Unassembled WGS sequence"/>
</dbReference>
<protein>
    <submittedName>
        <fullName evidence="5">TPR repeat-containing protein</fullName>
    </submittedName>
</protein>
<gene>
    <name evidence="5" type="ORF">AWB75_03445</name>
</gene>
<proteinExistence type="predicted"/>
<dbReference type="PANTHER" id="PTHR45586:SF1">
    <property type="entry name" value="LIPOPOLYSACCHARIDE ASSEMBLY PROTEIN B"/>
    <property type="match status" value="1"/>
</dbReference>
<keyword evidence="6" id="KW-1185">Reference proteome</keyword>
<dbReference type="InterPro" id="IPR000551">
    <property type="entry name" value="MerR-type_HTH_dom"/>
</dbReference>
<dbReference type="Gene3D" id="1.10.1660.10">
    <property type="match status" value="1"/>
</dbReference>
<dbReference type="RefSeq" id="WP_407642148.1">
    <property type="nucleotide sequence ID" value="NZ_FCOF02000014.1"/>
</dbReference>
<evidence type="ECO:0000259" key="4">
    <source>
        <dbReference type="Pfam" id="PF13411"/>
    </source>
</evidence>
<keyword evidence="2 3" id="KW-0802">TPR repeat</keyword>
<evidence type="ECO:0000256" key="3">
    <source>
        <dbReference type="PROSITE-ProRule" id="PRU00339"/>
    </source>
</evidence>
<dbReference type="InterPro" id="IPR019734">
    <property type="entry name" value="TPR_rpt"/>
</dbReference>
<dbReference type="InterPro" id="IPR011990">
    <property type="entry name" value="TPR-like_helical_dom_sf"/>
</dbReference>
<dbReference type="PANTHER" id="PTHR45586">
    <property type="entry name" value="TPR REPEAT-CONTAINING PROTEIN PA4667"/>
    <property type="match status" value="1"/>
</dbReference>
<dbReference type="Pfam" id="PF13414">
    <property type="entry name" value="TPR_11"/>
    <property type="match status" value="1"/>
</dbReference>
<dbReference type="SMART" id="SM00028">
    <property type="entry name" value="TPR"/>
    <property type="match status" value="3"/>
</dbReference>
<dbReference type="EMBL" id="FCOF02000014">
    <property type="protein sequence ID" value="SAK68948.1"/>
    <property type="molecule type" value="Genomic_DNA"/>
</dbReference>
<feature type="domain" description="HTH merR-type" evidence="4">
    <location>
        <begin position="9"/>
        <end position="73"/>
    </location>
</feature>
<dbReference type="PROSITE" id="PS50005">
    <property type="entry name" value="TPR"/>
    <property type="match status" value="1"/>
</dbReference>
<comment type="caution">
    <text evidence="5">The sequence shown here is derived from an EMBL/GenBank/DDBJ whole genome shotgun (WGS) entry which is preliminary data.</text>
</comment>
<dbReference type="InterPro" id="IPR051012">
    <property type="entry name" value="CellSynth/LPSAsmb/PSIAsmb"/>
</dbReference>
<evidence type="ECO:0000313" key="6">
    <source>
        <dbReference type="Proteomes" id="UP000054870"/>
    </source>
</evidence>
<dbReference type="GO" id="GO:0003677">
    <property type="term" value="F:DNA binding"/>
    <property type="evidence" value="ECO:0007669"/>
    <property type="project" value="InterPro"/>
</dbReference>
<dbReference type="Pfam" id="PF13411">
    <property type="entry name" value="MerR_1"/>
    <property type="match status" value="1"/>
</dbReference>
<reference evidence="5" key="1">
    <citation type="submission" date="2016-01" db="EMBL/GenBank/DDBJ databases">
        <authorList>
            <person name="Peeters C."/>
        </authorList>
    </citation>
    <scope>NUCLEOTIDE SEQUENCE [LARGE SCALE GENOMIC DNA]</scope>
    <source>
        <strain evidence="5">LMG 29318</strain>
    </source>
</reference>
<dbReference type="SUPFAM" id="SSF48452">
    <property type="entry name" value="TPR-like"/>
    <property type="match status" value="1"/>
</dbReference>
<evidence type="ECO:0000256" key="1">
    <source>
        <dbReference type="ARBA" id="ARBA00022737"/>
    </source>
</evidence>
<keyword evidence="1" id="KW-0677">Repeat</keyword>
<accession>A0A158BFU1</accession>